<name>A0AA97PG34_PYRO3</name>
<reference evidence="1" key="1">
    <citation type="journal article" date="2012" name="PLoS Genet.">
        <title>Comparative analysis of the genomes of two field isolates of the rice blast fungus Magnaporthe oryzae.</title>
        <authorList>
            <person name="Xue M."/>
            <person name="Yang J."/>
            <person name="Li Z."/>
            <person name="Hu S."/>
            <person name="Yao N."/>
            <person name="Dean R.A."/>
            <person name="Zhao W."/>
            <person name="Shen M."/>
            <person name="Zhang H."/>
            <person name="Li C."/>
            <person name="Liu L."/>
            <person name="Cao L."/>
            <person name="Xu X."/>
            <person name="Xing Y."/>
            <person name="Hsiang T."/>
            <person name="Zhang Z."/>
            <person name="Xu J.R."/>
            <person name="Peng Y.L."/>
        </authorList>
    </citation>
    <scope>NUCLEOTIDE SEQUENCE</scope>
    <source>
        <strain evidence="1">Y34</strain>
    </source>
</reference>
<protein>
    <submittedName>
        <fullName evidence="1">Uncharacterized protein</fullName>
    </submittedName>
</protein>
<evidence type="ECO:0000313" key="1">
    <source>
        <dbReference type="EMBL" id="ELQ33307.1"/>
    </source>
</evidence>
<gene>
    <name evidence="1" type="ORF">OOU_Y34scaffold00973g3</name>
</gene>
<dbReference type="AlphaFoldDB" id="A0AA97PG34"/>
<accession>A0AA97PG34</accession>
<organism evidence="1">
    <name type="scientific">Pyricularia oryzae (strain Y34)</name>
    <name type="common">Rice blast fungus</name>
    <name type="synonym">Magnaporthe oryzae</name>
    <dbReference type="NCBI Taxonomy" id="1143189"/>
    <lineage>
        <taxon>Eukaryota</taxon>
        <taxon>Fungi</taxon>
        <taxon>Dikarya</taxon>
        <taxon>Ascomycota</taxon>
        <taxon>Pezizomycotina</taxon>
        <taxon>Sordariomycetes</taxon>
        <taxon>Sordariomycetidae</taxon>
        <taxon>Magnaporthales</taxon>
        <taxon>Pyriculariaceae</taxon>
        <taxon>Pyricularia</taxon>
    </lineage>
</organism>
<proteinExistence type="predicted"/>
<sequence length="22" mass="2484">MAKAASEELQSVLAIRDWRHGD</sequence>
<dbReference type="Proteomes" id="UP000011086">
    <property type="component" value="Unassembled WGS sequence"/>
</dbReference>
<dbReference type="EMBL" id="JH793160">
    <property type="protein sequence ID" value="ELQ33307.1"/>
    <property type="molecule type" value="Genomic_DNA"/>
</dbReference>